<dbReference type="EMBL" id="VLLN01000007">
    <property type="protein sequence ID" value="TWJ19701.1"/>
    <property type="molecule type" value="Genomic_DNA"/>
</dbReference>
<feature type="transmembrane region" description="Helical" evidence="2">
    <location>
        <begin position="383"/>
        <end position="405"/>
    </location>
</feature>
<name>A0A562VPL5_9BACT</name>
<organism evidence="5 6">
    <name type="scientific">Geobacter argillaceus</name>
    <dbReference type="NCBI Taxonomy" id="345631"/>
    <lineage>
        <taxon>Bacteria</taxon>
        <taxon>Pseudomonadati</taxon>
        <taxon>Thermodesulfobacteriota</taxon>
        <taxon>Desulfuromonadia</taxon>
        <taxon>Geobacterales</taxon>
        <taxon>Geobacteraceae</taxon>
        <taxon>Geobacter</taxon>
    </lineage>
</organism>
<dbReference type="RefSeq" id="WP_145020611.1">
    <property type="nucleotide sequence ID" value="NZ_VLLN01000007.1"/>
</dbReference>
<keyword evidence="2" id="KW-0472">Membrane</keyword>
<evidence type="ECO:0000313" key="5">
    <source>
        <dbReference type="EMBL" id="TWJ19701.1"/>
    </source>
</evidence>
<dbReference type="Proteomes" id="UP000319449">
    <property type="component" value="Unassembled WGS sequence"/>
</dbReference>
<keyword evidence="6" id="KW-1185">Reference proteome</keyword>
<feature type="transmembrane region" description="Helical" evidence="2">
    <location>
        <begin position="85"/>
        <end position="103"/>
    </location>
</feature>
<feature type="region of interest" description="Disordered" evidence="1">
    <location>
        <begin position="480"/>
        <end position="500"/>
    </location>
</feature>
<feature type="region of interest" description="Disordered" evidence="1">
    <location>
        <begin position="1085"/>
        <end position="1144"/>
    </location>
</feature>
<gene>
    <name evidence="5" type="ORF">JN12_01502</name>
</gene>
<dbReference type="OrthoDB" id="5408904at2"/>
<keyword evidence="2" id="KW-1133">Transmembrane helix</keyword>
<feature type="transmembrane region" description="Helical" evidence="2">
    <location>
        <begin position="435"/>
        <end position="458"/>
    </location>
</feature>
<accession>A0A562VPL5</accession>
<comment type="caution">
    <text evidence="5">The sequence shown here is derived from an EMBL/GenBank/DDBJ whole genome shotgun (WGS) entry which is preliminary data.</text>
</comment>
<proteinExistence type="predicted"/>
<evidence type="ECO:0000256" key="2">
    <source>
        <dbReference type="SAM" id="Phobius"/>
    </source>
</evidence>
<dbReference type="Pfam" id="PF07916">
    <property type="entry name" value="TraG_N"/>
    <property type="match status" value="1"/>
</dbReference>
<dbReference type="InterPro" id="IPR012931">
    <property type="entry name" value="TraG_N_Proteobacteria"/>
</dbReference>
<feature type="signal peptide" evidence="3">
    <location>
        <begin position="1"/>
        <end position="23"/>
    </location>
</feature>
<keyword evidence="2" id="KW-0812">Transmembrane</keyword>
<evidence type="ECO:0000259" key="4">
    <source>
        <dbReference type="Pfam" id="PF07916"/>
    </source>
</evidence>
<feature type="domain" description="TraG N-terminal Proteobacteria" evidence="4">
    <location>
        <begin position="28"/>
        <end position="479"/>
    </location>
</feature>
<feature type="compositionally biased region" description="Polar residues" evidence="1">
    <location>
        <begin position="1113"/>
        <end position="1134"/>
    </location>
</feature>
<feature type="chain" id="PRO_5021763759" evidence="3">
    <location>
        <begin position="24"/>
        <end position="1144"/>
    </location>
</feature>
<evidence type="ECO:0000256" key="3">
    <source>
        <dbReference type="SAM" id="SignalP"/>
    </source>
</evidence>
<reference evidence="5 6" key="1">
    <citation type="submission" date="2019-07" db="EMBL/GenBank/DDBJ databases">
        <title>Genomic Encyclopedia of Archaeal and Bacterial Type Strains, Phase II (KMG-II): from individual species to whole genera.</title>
        <authorList>
            <person name="Goeker M."/>
        </authorList>
    </citation>
    <scope>NUCLEOTIDE SEQUENCE [LARGE SCALE GENOMIC DNA]</scope>
    <source>
        <strain evidence="5 6">ATCC BAA-1139</strain>
    </source>
</reference>
<feature type="compositionally biased region" description="Basic and acidic residues" evidence="1">
    <location>
        <begin position="1094"/>
        <end position="1112"/>
    </location>
</feature>
<feature type="transmembrane region" description="Helical" evidence="2">
    <location>
        <begin position="56"/>
        <end position="78"/>
    </location>
</feature>
<protein>
    <submittedName>
        <fullName evidence="5">Conjugal transfer mating pair stabilization protein TraG</fullName>
    </submittedName>
</protein>
<sequence length="1144" mass="121607">MKVKSLIFAALLLIILLPSAALAVDFDYYVYGGFDAVVNAFNKLALVFGDNGYMSFYAFSIAAGIFFGCVTVAARILGAGNGSPMSWIIPALVGIGIYLSLAVPKGTLHIYDPVYNKNQAIGGIPAGVVAVAGVLNSVERGLVDIVTTAGDPMSYQSQAGGKGFLGLYQLTSLPLSAVNSNIDTSMRNYIKDCVGYEIMRPGTTLTVDALRKTSTDFTPLLAQAQNPSIYTVYYDSTTPNGQSMTCTDAWTNISAQLTPDNLKNNITAVCSALGYDPTDAASLTQCKTVLNNVNTGAGLGAASIEDFVKQAYISQRLDEIFRSGNATGATNYQFLLNASGSMKAANEWLPVLRAVLTAVAVGLIPFLALFIPTPIIGKAVGAIFGFFVWLTAWGVVDAIIHQFAIDYANSTYQLVRQNNLGMDAFYFFPDQTTKILGMFGTLRMSGMMLATVLTGMLVKFGGHAMAMMAGSLSGQIQSAGSRAAHEVEDPSGRASSIQRNSSAMPTQAWGNEHSFWARGNQSYLDMTSKTMASNDLIGGFGMDGASRMMADGSVGKSIGFGGKGAAMREAGLDRSYGLSIFDGKAGMAQSGALRDVIDKSYGGDLNKHAQMKVANDAALGRVFGNAGNYQDFLEKNLDKNVGQIDGEVKAYEGAQALGFQGNWRQFNAFRSEMQSLGDYTNAAAVNQVASKYGLSSGQALQMKAQFQNAKQFSESSEMSGKLGGPINAGAEMGKVVAAESAGKVQGIYMSGGYDHYQTMASHDVSGRGARYDLVRGAADQMVGKIAPQLKNDSEMYQDGKLTDKGFAQMQKAMEGQNITFTTPDGRQTMNVGMDGNVVNSTEQGVVASGDKARGEALKQELKAGGFGKNAVAEVDRMMKSGKGFSYEFAKDRNGNVESFSISRGGDVSRKDMATFRTGRDSESVNRNVQTVDQGLRSTIGNQTWRGNRGISENFHQDTYTDASGTHSRYSWTDKAGHKHIASGTDNGLIQMQVQNEGKVANLTVDPVSGQVLLENTSSGKKDVLFADRTEIQQGTHVTGAANMAASKIVSLTGVDQKTAEGVIATVQSIAGDVVPLSRELGGAIKSSRSATNEAEEKAAREVAQAARDKTEQVKLSTQKTARVLQNQSRNSNLPKSGGPAPLRR</sequence>
<dbReference type="AlphaFoldDB" id="A0A562VPL5"/>
<evidence type="ECO:0000256" key="1">
    <source>
        <dbReference type="SAM" id="MobiDB-lite"/>
    </source>
</evidence>
<feature type="transmembrane region" description="Helical" evidence="2">
    <location>
        <begin position="348"/>
        <end position="371"/>
    </location>
</feature>
<keyword evidence="3" id="KW-0732">Signal</keyword>
<evidence type="ECO:0000313" key="6">
    <source>
        <dbReference type="Proteomes" id="UP000319449"/>
    </source>
</evidence>